<reference evidence="11" key="1">
    <citation type="submission" date="2020-06" db="EMBL/GenBank/DDBJ databases">
        <title>Legume-microbial interactions unlock mineral nutrients during tropical forest succession.</title>
        <authorList>
            <person name="Epihov D.Z."/>
        </authorList>
    </citation>
    <scope>NUCLEOTIDE SEQUENCE [LARGE SCALE GENOMIC DNA]</scope>
    <source>
        <strain evidence="11">Pan2503</strain>
    </source>
</reference>
<dbReference type="PANTHER" id="PTHR10133">
    <property type="entry name" value="DNA POLYMERASE I"/>
    <property type="match status" value="1"/>
</dbReference>
<gene>
    <name evidence="11" type="ORF">HRJ53_26030</name>
</gene>
<dbReference type="PRINTS" id="PR00868">
    <property type="entry name" value="DNAPOLI"/>
</dbReference>
<dbReference type="GO" id="GO:0006302">
    <property type="term" value="P:double-strand break repair"/>
    <property type="evidence" value="ECO:0007669"/>
    <property type="project" value="TreeGrafter"/>
</dbReference>
<feature type="non-terminal residue" evidence="11">
    <location>
        <position position="1"/>
    </location>
</feature>
<evidence type="ECO:0000259" key="10">
    <source>
        <dbReference type="SMART" id="SM00482"/>
    </source>
</evidence>
<dbReference type="Pfam" id="PF00476">
    <property type="entry name" value="DNA_pol_A"/>
    <property type="match status" value="1"/>
</dbReference>
<dbReference type="PROSITE" id="PS00447">
    <property type="entry name" value="DNA_POLYMERASE_A"/>
    <property type="match status" value="1"/>
</dbReference>
<dbReference type="Proteomes" id="UP000567293">
    <property type="component" value="Unassembled WGS sequence"/>
</dbReference>
<protein>
    <recommendedName>
        <fullName evidence="3">DNA polymerase I</fullName>
        <ecNumber evidence="2">2.7.7.7</ecNumber>
    </recommendedName>
</protein>
<dbReference type="FunFam" id="1.10.150.20:FF:000002">
    <property type="entry name" value="DNA polymerase I"/>
    <property type="match status" value="1"/>
</dbReference>
<evidence type="ECO:0000313" key="11">
    <source>
        <dbReference type="EMBL" id="MBA0088460.1"/>
    </source>
</evidence>
<evidence type="ECO:0000256" key="4">
    <source>
        <dbReference type="ARBA" id="ARBA00022679"/>
    </source>
</evidence>
<evidence type="ECO:0000256" key="2">
    <source>
        <dbReference type="ARBA" id="ARBA00012417"/>
    </source>
</evidence>
<keyword evidence="4" id="KW-0808">Transferase</keyword>
<dbReference type="Gene3D" id="1.10.150.20">
    <property type="entry name" value="5' to 3' exonuclease, C-terminal subdomain"/>
    <property type="match status" value="1"/>
</dbReference>
<dbReference type="AlphaFoldDB" id="A0A7V8NVV6"/>
<comment type="caution">
    <text evidence="11">The sequence shown here is derived from an EMBL/GenBank/DDBJ whole genome shotgun (WGS) entry which is preliminary data.</text>
</comment>
<dbReference type="GO" id="GO:0003887">
    <property type="term" value="F:DNA-directed DNA polymerase activity"/>
    <property type="evidence" value="ECO:0007669"/>
    <property type="project" value="UniProtKB-KW"/>
</dbReference>
<dbReference type="EC" id="2.7.7.7" evidence="2"/>
<sequence>VLLSADYSQIELRVMAHFSNDPVLVEAFQNGEDIHARTAQEVFGVGPLGQTAEHRRAAKAINFGIIYGLSPFGLAQQLGIEQKEAAQFINAYFGRYRGVKEYLDNVLAETRKTGVAKTMFGRIRPIPEITSPQVQLRNFAERTALNSPLQGSAADLIKLAMINIDRRLTEEEFEAKMILQVHDELLFESPAKESAKLRKLVKEEMEGVHKLAVPIVVEIGVGPNWRDLD</sequence>
<evidence type="ECO:0000256" key="8">
    <source>
        <dbReference type="ARBA" id="ARBA00023125"/>
    </source>
</evidence>
<keyword evidence="7" id="KW-0239">DNA-directed DNA polymerase</keyword>
<evidence type="ECO:0000256" key="7">
    <source>
        <dbReference type="ARBA" id="ARBA00022932"/>
    </source>
</evidence>
<keyword evidence="8" id="KW-0238">DNA-binding</keyword>
<evidence type="ECO:0000256" key="5">
    <source>
        <dbReference type="ARBA" id="ARBA00022695"/>
    </source>
</evidence>
<keyword evidence="5" id="KW-0548">Nucleotidyltransferase</keyword>
<keyword evidence="6" id="KW-0235">DNA replication</keyword>
<dbReference type="GO" id="GO:0006261">
    <property type="term" value="P:DNA-templated DNA replication"/>
    <property type="evidence" value="ECO:0007669"/>
    <property type="project" value="InterPro"/>
</dbReference>
<evidence type="ECO:0000256" key="9">
    <source>
        <dbReference type="ARBA" id="ARBA00049244"/>
    </source>
</evidence>
<dbReference type="EMBL" id="JACDQQ010002510">
    <property type="protein sequence ID" value="MBA0088460.1"/>
    <property type="molecule type" value="Genomic_DNA"/>
</dbReference>
<comment type="similarity">
    <text evidence="1">Belongs to the DNA polymerase type-A family.</text>
</comment>
<dbReference type="SUPFAM" id="SSF56672">
    <property type="entry name" value="DNA/RNA polymerases"/>
    <property type="match status" value="1"/>
</dbReference>
<dbReference type="Gene3D" id="3.30.70.370">
    <property type="match status" value="1"/>
</dbReference>
<dbReference type="InterPro" id="IPR019760">
    <property type="entry name" value="DNA-dir_DNA_pol_A_CS"/>
</dbReference>
<dbReference type="PANTHER" id="PTHR10133:SF27">
    <property type="entry name" value="DNA POLYMERASE NU"/>
    <property type="match status" value="1"/>
</dbReference>
<dbReference type="GO" id="GO:0003677">
    <property type="term" value="F:DNA binding"/>
    <property type="evidence" value="ECO:0007669"/>
    <property type="project" value="UniProtKB-KW"/>
</dbReference>
<dbReference type="SMART" id="SM00482">
    <property type="entry name" value="POLAc"/>
    <property type="match status" value="1"/>
</dbReference>
<proteinExistence type="inferred from homology"/>
<organism evidence="11 12">
    <name type="scientific">Candidatus Acidiferrum panamense</name>
    <dbReference type="NCBI Taxonomy" id="2741543"/>
    <lineage>
        <taxon>Bacteria</taxon>
        <taxon>Pseudomonadati</taxon>
        <taxon>Acidobacteriota</taxon>
        <taxon>Terriglobia</taxon>
        <taxon>Candidatus Acidiferrales</taxon>
        <taxon>Candidatus Acidiferrum</taxon>
    </lineage>
</organism>
<dbReference type="InterPro" id="IPR002298">
    <property type="entry name" value="DNA_polymerase_A"/>
</dbReference>
<dbReference type="InterPro" id="IPR043502">
    <property type="entry name" value="DNA/RNA_pol_sf"/>
</dbReference>
<name>A0A7V8NVV6_9BACT</name>
<dbReference type="InterPro" id="IPR001098">
    <property type="entry name" value="DNA-dir_DNA_pol_A_palm_dom"/>
</dbReference>
<evidence type="ECO:0000256" key="3">
    <source>
        <dbReference type="ARBA" id="ARBA00020311"/>
    </source>
</evidence>
<evidence type="ECO:0000313" key="12">
    <source>
        <dbReference type="Proteomes" id="UP000567293"/>
    </source>
</evidence>
<comment type="catalytic activity">
    <reaction evidence="9">
        <text>DNA(n) + a 2'-deoxyribonucleoside 5'-triphosphate = DNA(n+1) + diphosphate</text>
        <dbReference type="Rhea" id="RHEA:22508"/>
        <dbReference type="Rhea" id="RHEA-COMP:17339"/>
        <dbReference type="Rhea" id="RHEA-COMP:17340"/>
        <dbReference type="ChEBI" id="CHEBI:33019"/>
        <dbReference type="ChEBI" id="CHEBI:61560"/>
        <dbReference type="ChEBI" id="CHEBI:173112"/>
        <dbReference type="EC" id="2.7.7.7"/>
    </reaction>
</comment>
<evidence type="ECO:0000256" key="1">
    <source>
        <dbReference type="ARBA" id="ARBA00007705"/>
    </source>
</evidence>
<accession>A0A7V8NVV6</accession>
<evidence type="ECO:0000256" key="6">
    <source>
        <dbReference type="ARBA" id="ARBA00022705"/>
    </source>
</evidence>
<feature type="domain" description="DNA-directed DNA polymerase family A palm" evidence="10">
    <location>
        <begin position="1"/>
        <end position="193"/>
    </location>
</feature>
<keyword evidence="12" id="KW-1185">Reference proteome</keyword>